<feature type="transmembrane region" description="Helical" evidence="1">
    <location>
        <begin position="143"/>
        <end position="160"/>
    </location>
</feature>
<organism evidence="2 3">
    <name type="scientific">Nocardia cerradoensis</name>
    <dbReference type="NCBI Taxonomy" id="85688"/>
    <lineage>
        <taxon>Bacteria</taxon>
        <taxon>Bacillati</taxon>
        <taxon>Actinomycetota</taxon>
        <taxon>Actinomycetes</taxon>
        <taxon>Mycobacteriales</taxon>
        <taxon>Nocardiaceae</taxon>
        <taxon>Nocardia</taxon>
    </lineage>
</organism>
<feature type="transmembrane region" description="Helical" evidence="1">
    <location>
        <begin position="110"/>
        <end position="131"/>
    </location>
</feature>
<keyword evidence="3" id="KW-1185">Reference proteome</keyword>
<dbReference type="PANTHER" id="PTHR34989:SF1">
    <property type="entry name" value="PROTEIN HDED"/>
    <property type="match status" value="1"/>
</dbReference>
<proteinExistence type="predicted"/>
<evidence type="ECO:0000313" key="2">
    <source>
        <dbReference type="EMBL" id="OXR42481.1"/>
    </source>
</evidence>
<evidence type="ECO:0000313" key="3">
    <source>
        <dbReference type="Proteomes" id="UP000215506"/>
    </source>
</evidence>
<dbReference type="Pfam" id="PF03729">
    <property type="entry name" value="DUF308"/>
    <property type="match status" value="2"/>
</dbReference>
<feature type="transmembrane region" description="Helical" evidence="1">
    <location>
        <begin position="84"/>
        <end position="104"/>
    </location>
</feature>
<dbReference type="InterPro" id="IPR052712">
    <property type="entry name" value="Acid_resist_chaperone_HdeD"/>
</dbReference>
<evidence type="ECO:0000256" key="1">
    <source>
        <dbReference type="SAM" id="Phobius"/>
    </source>
</evidence>
<feature type="transmembrane region" description="Helical" evidence="1">
    <location>
        <begin position="21"/>
        <end position="46"/>
    </location>
</feature>
<gene>
    <name evidence="2" type="ORF">B7C42_05257</name>
</gene>
<dbReference type="GO" id="GO:0005886">
    <property type="term" value="C:plasma membrane"/>
    <property type="evidence" value="ECO:0007669"/>
    <property type="project" value="TreeGrafter"/>
</dbReference>
<dbReference type="Proteomes" id="UP000215506">
    <property type="component" value="Unassembled WGS sequence"/>
</dbReference>
<dbReference type="AlphaFoldDB" id="A0A231H107"/>
<feature type="transmembrane region" description="Helical" evidence="1">
    <location>
        <begin position="166"/>
        <end position="186"/>
    </location>
</feature>
<accession>A0A231H107</accession>
<dbReference type="EMBL" id="NGAF01000013">
    <property type="protein sequence ID" value="OXR42481.1"/>
    <property type="molecule type" value="Genomic_DNA"/>
</dbReference>
<dbReference type="PANTHER" id="PTHR34989">
    <property type="entry name" value="PROTEIN HDED"/>
    <property type="match status" value="1"/>
</dbReference>
<evidence type="ECO:0008006" key="4">
    <source>
        <dbReference type="Google" id="ProtNLM"/>
    </source>
</evidence>
<keyword evidence="1" id="KW-0812">Transmembrane</keyword>
<dbReference type="InterPro" id="IPR005325">
    <property type="entry name" value="DUF308_memb"/>
</dbReference>
<reference evidence="2 3" key="1">
    <citation type="submission" date="2017-07" db="EMBL/GenBank/DDBJ databases">
        <title>First draft Genome Sequence of Nocardia cerradoensis isolated from human infection.</title>
        <authorList>
            <person name="Carrasco G."/>
        </authorList>
    </citation>
    <scope>NUCLEOTIDE SEQUENCE [LARGE SCALE GENOMIC DNA]</scope>
    <source>
        <strain evidence="2 3">CNM20130759</strain>
    </source>
</reference>
<comment type="caution">
    <text evidence="2">The sequence shown here is derived from an EMBL/GenBank/DDBJ whole genome shotgun (WGS) entry which is preliminary data.</text>
</comment>
<name>A0A231H107_9NOCA</name>
<protein>
    <recommendedName>
        <fullName evidence="4">DUF308 domain-containing protein</fullName>
    </recommendedName>
</protein>
<sequence>MRGHIIGAMPTFRAAGRRDVFAGDAWHLACAIGCASVVVGVVLLVWPDKSVQVAELLLGTTLLLTAAWQFTVAFRARIRGGLKALEFVSGALSVLLALWCMRSGDWVALLAMWVGMGWMIRGIVQAIVAAWSQDLPKPGRREGYGLATLLAGLIVLVWPIDTVAALSVLVGVCLILLGAMEIRMAVRVRRPERGGDQVGVRGLLGPRAQTPVRAAD</sequence>
<feature type="transmembrane region" description="Helical" evidence="1">
    <location>
        <begin position="52"/>
        <end position="72"/>
    </location>
</feature>
<keyword evidence="1" id="KW-0472">Membrane</keyword>
<keyword evidence="1" id="KW-1133">Transmembrane helix</keyword>